<dbReference type="AlphaFoldDB" id="A0A9P6MYZ0"/>
<proteinExistence type="predicted"/>
<evidence type="ECO:0000313" key="3">
    <source>
        <dbReference type="EMBL" id="KAG0017619.1"/>
    </source>
</evidence>
<dbReference type="InterPro" id="IPR001853">
    <property type="entry name" value="DSBA-like_thioredoxin_dom"/>
</dbReference>
<dbReference type="GO" id="GO:0016491">
    <property type="term" value="F:oxidoreductase activity"/>
    <property type="evidence" value="ECO:0007669"/>
    <property type="project" value="InterPro"/>
</dbReference>
<sequence length="443" mass="49173">MSQQELCDTVEACALSLSSTHPPTVATTLATDTLTATLQAISIAKNDNKPDVCTGSHCPLPQPQPTIATTAKPSTHCSTNLDPTSLSSSEETETESEYHIEIEEGESAAISPITAPSTPTTTTITPPLSISTNIIRLDIASDTTCPWCFVTKRRISKAINIFHSLSFEASKVRFDIHWHPYQLDPQAPLNPSAKSRVYARKFGADQANFVKSRIVNAAKLEGLSFRGADNVLYCNTLNSHRLIRYARERMGRRLFGNRSGGYFEKGEEEGHEETEDSHAKAKETEEEGEGEGEGEGEEEEQEGEDDDGIDELGNFMEEAMVEELFQSHFERGECGDMPTLQAIARKVLHATTTALKDSRGNHRIVNLTESEEEYQAEMEQELIDVEQYLLTDEDMEDIKEEVRIAKKEMGFQGVPAIVVQNTYLLFGGQDPSTFVEIFKRAVR</sequence>
<comment type="caution">
    <text evidence="3">The sequence shown here is derived from an EMBL/GenBank/DDBJ whole genome shotgun (WGS) entry which is preliminary data.</text>
</comment>
<name>A0A9P6MYZ0_9FUNG</name>
<dbReference type="PANTHER" id="PTHR13887">
    <property type="entry name" value="GLUTATHIONE S-TRANSFERASE KAPPA"/>
    <property type="match status" value="1"/>
</dbReference>
<accession>A0A9P6MYZ0</accession>
<protein>
    <recommendedName>
        <fullName evidence="2">DSBA-like thioredoxin domain-containing protein</fullName>
    </recommendedName>
</protein>
<evidence type="ECO:0000313" key="4">
    <source>
        <dbReference type="Proteomes" id="UP000703661"/>
    </source>
</evidence>
<feature type="domain" description="DSBA-like thioredoxin" evidence="2">
    <location>
        <begin position="137"/>
        <end position="250"/>
    </location>
</feature>
<gene>
    <name evidence="3" type="ORF">BGZ80_008112</name>
</gene>
<feature type="region of interest" description="Disordered" evidence="1">
    <location>
        <begin position="64"/>
        <end position="94"/>
    </location>
</feature>
<feature type="compositionally biased region" description="Acidic residues" evidence="1">
    <location>
        <begin position="266"/>
        <end position="275"/>
    </location>
</feature>
<dbReference type="Pfam" id="PF01323">
    <property type="entry name" value="DSBA"/>
    <property type="match status" value="1"/>
</dbReference>
<dbReference type="EMBL" id="JAAAID010000430">
    <property type="protein sequence ID" value="KAG0017619.1"/>
    <property type="molecule type" value="Genomic_DNA"/>
</dbReference>
<evidence type="ECO:0000256" key="1">
    <source>
        <dbReference type="SAM" id="MobiDB-lite"/>
    </source>
</evidence>
<organism evidence="3 4">
    <name type="scientific">Entomortierella chlamydospora</name>
    <dbReference type="NCBI Taxonomy" id="101097"/>
    <lineage>
        <taxon>Eukaryota</taxon>
        <taxon>Fungi</taxon>
        <taxon>Fungi incertae sedis</taxon>
        <taxon>Mucoromycota</taxon>
        <taxon>Mortierellomycotina</taxon>
        <taxon>Mortierellomycetes</taxon>
        <taxon>Mortierellales</taxon>
        <taxon>Mortierellaceae</taxon>
        <taxon>Entomortierella</taxon>
    </lineage>
</organism>
<feature type="region of interest" description="Disordered" evidence="1">
    <location>
        <begin position="258"/>
        <end position="310"/>
    </location>
</feature>
<dbReference type="Proteomes" id="UP000703661">
    <property type="component" value="Unassembled WGS sequence"/>
</dbReference>
<feature type="compositionally biased region" description="Polar residues" evidence="1">
    <location>
        <begin position="65"/>
        <end position="83"/>
    </location>
</feature>
<dbReference type="InterPro" id="IPR036249">
    <property type="entry name" value="Thioredoxin-like_sf"/>
</dbReference>
<dbReference type="SUPFAM" id="SSF52833">
    <property type="entry name" value="Thioredoxin-like"/>
    <property type="match status" value="1"/>
</dbReference>
<keyword evidence="4" id="KW-1185">Reference proteome</keyword>
<feature type="compositionally biased region" description="Acidic residues" evidence="1">
    <location>
        <begin position="284"/>
        <end position="310"/>
    </location>
</feature>
<evidence type="ECO:0000259" key="2">
    <source>
        <dbReference type="Pfam" id="PF01323"/>
    </source>
</evidence>
<dbReference type="OrthoDB" id="1930760at2759"/>
<dbReference type="PANTHER" id="PTHR13887:SF41">
    <property type="entry name" value="THIOREDOXIN SUPERFAMILY PROTEIN"/>
    <property type="match status" value="1"/>
</dbReference>
<dbReference type="Gene3D" id="3.40.30.10">
    <property type="entry name" value="Glutaredoxin"/>
    <property type="match status" value="2"/>
</dbReference>
<reference evidence="3" key="1">
    <citation type="journal article" date="2020" name="Fungal Divers.">
        <title>Resolving the Mortierellaceae phylogeny through synthesis of multi-gene phylogenetics and phylogenomics.</title>
        <authorList>
            <person name="Vandepol N."/>
            <person name="Liber J."/>
            <person name="Desiro A."/>
            <person name="Na H."/>
            <person name="Kennedy M."/>
            <person name="Barry K."/>
            <person name="Grigoriev I.V."/>
            <person name="Miller A.N."/>
            <person name="O'Donnell K."/>
            <person name="Stajich J.E."/>
            <person name="Bonito G."/>
        </authorList>
    </citation>
    <scope>NUCLEOTIDE SEQUENCE</scope>
    <source>
        <strain evidence="3">NRRL 2769</strain>
    </source>
</reference>